<gene>
    <name evidence="1" type="ORF">B5V02_39360</name>
</gene>
<name>A0A2W7BRE2_9HYPH</name>
<evidence type="ECO:0000313" key="1">
    <source>
        <dbReference type="EMBL" id="PZV33380.1"/>
    </source>
</evidence>
<evidence type="ECO:0008006" key="3">
    <source>
        <dbReference type="Google" id="ProtNLM"/>
    </source>
</evidence>
<dbReference type="RefSeq" id="WP_111549334.1">
    <property type="nucleotide sequence ID" value="NZ_MZXV01000085.1"/>
</dbReference>
<organism evidence="1 2">
    <name type="scientific">Mesorhizobium kowhaii</name>
    <dbReference type="NCBI Taxonomy" id="1300272"/>
    <lineage>
        <taxon>Bacteria</taxon>
        <taxon>Pseudomonadati</taxon>
        <taxon>Pseudomonadota</taxon>
        <taxon>Alphaproteobacteria</taxon>
        <taxon>Hyphomicrobiales</taxon>
        <taxon>Phyllobacteriaceae</taxon>
        <taxon>Mesorhizobium</taxon>
    </lineage>
</organism>
<protein>
    <recommendedName>
        <fullName evidence="3">Helix-turn-helix domain-containing protein</fullName>
    </recommendedName>
</protein>
<dbReference type="EMBL" id="MZXV01000085">
    <property type="protein sequence ID" value="PZV33380.1"/>
    <property type="molecule type" value="Genomic_DNA"/>
</dbReference>
<evidence type="ECO:0000313" key="2">
    <source>
        <dbReference type="Proteomes" id="UP000248616"/>
    </source>
</evidence>
<comment type="caution">
    <text evidence="1">The sequence shown here is derived from an EMBL/GenBank/DDBJ whole genome shotgun (WGS) entry which is preliminary data.</text>
</comment>
<sequence length="99" mass="11027">MTDPLDILIGHLQGLAEQIDIALSAARALRGQDDSPSTLVKSDHDMPETLAPKEAAHLAKRSESTIIRWCDTYEIGKQVGGRYFISKQKLMDHLDRLGR</sequence>
<proteinExistence type="predicted"/>
<dbReference type="AlphaFoldDB" id="A0A2W7BRE2"/>
<reference evidence="2" key="1">
    <citation type="submission" date="2017-03" db="EMBL/GenBank/DDBJ databases">
        <authorList>
            <person name="Safronova V.I."/>
            <person name="Sazanova A.L."/>
            <person name="Chirak E.R."/>
        </authorList>
    </citation>
    <scope>NUCLEOTIDE SEQUENCE [LARGE SCALE GENOMIC DNA]</scope>
    <source>
        <strain evidence="2">Ach-343</strain>
    </source>
</reference>
<accession>A0A2W7BRE2</accession>
<dbReference type="Proteomes" id="UP000248616">
    <property type="component" value="Unassembled WGS sequence"/>
</dbReference>
<keyword evidence="2" id="KW-1185">Reference proteome</keyword>